<keyword evidence="7" id="KW-0732">Signal</keyword>
<keyword evidence="5 6" id="KW-0482">Metalloprotease</keyword>
<name>A0AAN0RIY3_9RHOB</name>
<comment type="similarity">
    <text evidence="6">Belongs to the peptidase M48 family.</text>
</comment>
<keyword evidence="2" id="KW-0479">Metal-binding</keyword>
<evidence type="ECO:0000313" key="10">
    <source>
        <dbReference type="Proteomes" id="UP000028680"/>
    </source>
</evidence>
<evidence type="ECO:0000256" key="6">
    <source>
        <dbReference type="RuleBase" id="RU003983"/>
    </source>
</evidence>
<dbReference type="Proteomes" id="UP000028680">
    <property type="component" value="Chromosome"/>
</dbReference>
<dbReference type="Gene3D" id="1.25.40.10">
    <property type="entry name" value="Tetratricopeptide repeat domain"/>
    <property type="match status" value="1"/>
</dbReference>
<evidence type="ECO:0000256" key="2">
    <source>
        <dbReference type="ARBA" id="ARBA00022723"/>
    </source>
</evidence>
<evidence type="ECO:0000256" key="4">
    <source>
        <dbReference type="ARBA" id="ARBA00022833"/>
    </source>
</evidence>
<keyword evidence="1 6" id="KW-0645">Protease</keyword>
<dbReference type="Pfam" id="PF01435">
    <property type="entry name" value="Peptidase_M48"/>
    <property type="match status" value="1"/>
</dbReference>
<evidence type="ECO:0000259" key="8">
    <source>
        <dbReference type="Pfam" id="PF01435"/>
    </source>
</evidence>
<dbReference type="GO" id="GO:0004222">
    <property type="term" value="F:metalloendopeptidase activity"/>
    <property type="evidence" value="ECO:0007669"/>
    <property type="project" value="InterPro"/>
</dbReference>
<dbReference type="GO" id="GO:0046872">
    <property type="term" value="F:metal ion binding"/>
    <property type="evidence" value="ECO:0007669"/>
    <property type="project" value="UniProtKB-KW"/>
</dbReference>
<feature type="domain" description="Peptidase M48" evidence="8">
    <location>
        <begin position="37"/>
        <end position="221"/>
    </location>
</feature>
<organism evidence="9 10">
    <name type="scientific">Planktomarina temperata RCA23</name>
    <dbReference type="NCBI Taxonomy" id="666509"/>
    <lineage>
        <taxon>Bacteria</taxon>
        <taxon>Pseudomonadati</taxon>
        <taxon>Pseudomonadota</taxon>
        <taxon>Alphaproteobacteria</taxon>
        <taxon>Rhodobacterales</taxon>
        <taxon>Paracoccaceae</taxon>
        <taxon>Planktomarina</taxon>
    </lineage>
</organism>
<dbReference type="KEGG" id="ptp:RCA23_c14480"/>
<dbReference type="InterPro" id="IPR011990">
    <property type="entry name" value="TPR-like_helical_dom_sf"/>
</dbReference>
<dbReference type="RefSeq" id="WP_044049772.1">
    <property type="nucleotide sequence ID" value="NZ_CP003984.1"/>
</dbReference>
<dbReference type="CDD" id="cd07324">
    <property type="entry name" value="M48C_Oma1-like"/>
    <property type="match status" value="1"/>
</dbReference>
<reference evidence="9 10" key="1">
    <citation type="journal article" date="2014" name="ISME J.">
        <title>Adaptation of an abundant Roseobacter RCA organism to pelagic systems revealed by genomic and transcriptomic analyses.</title>
        <authorList>
            <person name="Voget S."/>
            <person name="Wemheuer B."/>
            <person name="Brinkhoff T."/>
            <person name="Vollmers J."/>
            <person name="Dietrich S."/>
            <person name="Giebel H.A."/>
            <person name="Beardsley C."/>
            <person name="Sardemann C."/>
            <person name="Bakenhus I."/>
            <person name="Billerbeck S."/>
            <person name="Daniel R."/>
            <person name="Simon M."/>
        </authorList>
    </citation>
    <scope>NUCLEOTIDE SEQUENCE [LARGE SCALE GENOMIC DNA]</scope>
    <source>
        <strain evidence="9 10">RCA23</strain>
    </source>
</reference>
<sequence length="437" mass="47310">MFKTYLKAISLSIFCALNASAAHSVSLLRDPDIEYGLQQLAEPILRAANLNSDNVKVWIINDMGLNAFVIDHTHIFLHAGLVLQLKSAAQLQSVIAHEAAHISNGHISRRLANAKRAKLATSFGVLVAAAAVAAGHTDAGLGLALGATGSVNRVLLAHTRIEESAADQSALRFMNAAKVDPAAMVEVFKLFIGQSNLSEDYQDPYTRSHPLNRDRIRTINAYAATAPSHRPDVKQAYWFSRIQGKLSGFLRAPQWTLPRATGSSDVDLMRRAIAEHRSGRSSTAKKNMAQLVEAHPNDAFYRELQGQILLESRAFSAATKAYASAAQLAPNNALILGGYGRSLLAQNTKSSNAQALKILQKARNRDSRDARILRDIGTAFARSGQQGQAVLAIAERYALQGNMQNAAIQAKRAEDLLPRGSAAWQRAQDILDAAKTP</sequence>
<proteinExistence type="inferred from homology"/>
<evidence type="ECO:0000256" key="5">
    <source>
        <dbReference type="ARBA" id="ARBA00023049"/>
    </source>
</evidence>
<dbReference type="GO" id="GO:0016020">
    <property type="term" value="C:membrane"/>
    <property type="evidence" value="ECO:0007669"/>
    <property type="project" value="TreeGrafter"/>
</dbReference>
<dbReference type="AlphaFoldDB" id="A0AAN0RIY3"/>
<gene>
    <name evidence="9" type="ORF">RCA23_c14480</name>
</gene>
<dbReference type="PANTHER" id="PTHR22726">
    <property type="entry name" value="METALLOENDOPEPTIDASE OMA1"/>
    <property type="match status" value="1"/>
</dbReference>
<accession>A0AAN0RIY3</accession>
<evidence type="ECO:0000256" key="1">
    <source>
        <dbReference type="ARBA" id="ARBA00022670"/>
    </source>
</evidence>
<feature type="chain" id="PRO_5042992358" evidence="7">
    <location>
        <begin position="22"/>
        <end position="437"/>
    </location>
</feature>
<keyword evidence="3 6" id="KW-0378">Hydrolase</keyword>
<dbReference type="PANTHER" id="PTHR22726:SF1">
    <property type="entry name" value="METALLOENDOPEPTIDASE OMA1, MITOCHONDRIAL"/>
    <property type="match status" value="1"/>
</dbReference>
<dbReference type="GO" id="GO:0051603">
    <property type="term" value="P:proteolysis involved in protein catabolic process"/>
    <property type="evidence" value="ECO:0007669"/>
    <property type="project" value="TreeGrafter"/>
</dbReference>
<dbReference type="InterPro" id="IPR001915">
    <property type="entry name" value="Peptidase_M48"/>
</dbReference>
<feature type="signal peptide" evidence="7">
    <location>
        <begin position="1"/>
        <end position="21"/>
    </location>
</feature>
<dbReference type="Gene3D" id="3.30.2010.10">
    <property type="entry name" value="Metalloproteases ('zincins'), catalytic domain"/>
    <property type="match status" value="1"/>
</dbReference>
<dbReference type="SUPFAM" id="SSF48452">
    <property type="entry name" value="TPR-like"/>
    <property type="match status" value="1"/>
</dbReference>
<dbReference type="InterPro" id="IPR051156">
    <property type="entry name" value="Mito/Outer_Membr_Metalloprot"/>
</dbReference>
<dbReference type="EMBL" id="CP003984">
    <property type="protein sequence ID" value="AII86987.1"/>
    <property type="molecule type" value="Genomic_DNA"/>
</dbReference>
<keyword evidence="4 6" id="KW-0862">Zinc</keyword>
<evidence type="ECO:0000256" key="7">
    <source>
        <dbReference type="SAM" id="SignalP"/>
    </source>
</evidence>
<evidence type="ECO:0000313" key="9">
    <source>
        <dbReference type="EMBL" id="AII86987.1"/>
    </source>
</evidence>
<comment type="cofactor">
    <cofactor evidence="6">
        <name>Zn(2+)</name>
        <dbReference type="ChEBI" id="CHEBI:29105"/>
    </cofactor>
    <text evidence="6">Binds 1 zinc ion per subunit.</text>
</comment>
<evidence type="ECO:0000256" key="3">
    <source>
        <dbReference type="ARBA" id="ARBA00022801"/>
    </source>
</evidence>
<protein>
    <submittedName>
        <fullName evidence="9">TPR-repeat containing protein</fullName>
    </submittedName>
</protein>
<keyword evidence="10" id="KW-1185">Reference proteome</keyword>